<evidence type="ECO:0000256" key="3">
    <source>
        <dbReference type="ARBA" id="ARBA00022475"/>
    </source>
</evidence>
<feature type="transmembrane region" description="Helical" evidence="7">
    <location>
        <begin position="168"/>
        <end position="187"/>
    </location>
</feature>
<comment type="similarity">
    <text evidence="2">Belongs to the CPA3 antiporters (TC 2.A.63) subunit B family.</text>
</comment>
<gene>
    <name evidence="10" type="ORF">Tel_08270</name>
</gene>
<evidence type="ECO:0000256" key="5">
    <source>
        <dbReference type="ARBA" id="ARBA00022989"/>
    </source>
</evidence>
<name>A0A0S2TDC7_9GAMM</name>
<reference evidence="10" key="1">
    <citation type="submission" date="2015-10" db="EMBL/GenBank/DDBJ databases">
        <title>Description of Candidatus Tenderia electrophaga gen. nov, sp. nov., an Uncultivated Electroautotroph from a Biocathode Enrichment.</title>
        <authorList>
            <person name="Eddie B.J."/>
            <person name="Malanoski A.P."/>
            <person name="Wang Z."/>
            <person name="Hall R.J."/>
            <person name="Oh S.D."/>
            <person name="Heiner C."/>
            <person name="Lin B."/>
            <person name="Strycharz-Glaven S.M."/>
        </authorList>
    </citation>
    <scope>NUCLEOTIDE SEQUENCE [LARGE SCALE GENOMIC DNA]</scope>
    <source>
        <strain evidence="10">NRL1</strain>
    </source>
</reference>
<evidence type="ECO:0000313" key="10">
    <source>
        <dbReference type="EMBL" id="ALP53151.1"/>
    </source>
</evidence>
<dbReference type="InterPro" id="IPR050622">
    <property type="entry name" value="CPA3_antiporter_subunitB"/>
</dbReference>
<feature type="domain" description="MrpA C-terminal/MbhE" evidence="9">
    <location>
        <begin position="18"/>
        <end position="91"/>
    </location>
</feature>
<keyword evidence="6 7" id="KW-0472">Membrane</keyword>
<organism evidence="10 11">
    <name type="scientific">Candidatus Tenderia electrophaga</name>
    <dbReference type="NCBI Taxonomy" id="1748243"/>
    <lineage>
        <taxon>Bacteria</taxon>
        <taxon>Pseudomonadati</taxon>
        <taxon>Pseudomonadota</taxon>
        <taxon>Gammaproteobacteria</taxon>
        <taxon>Candidatus Tenderiales</taxon>
        <taxon>Candidatus Tenderiaceae</taxon>
        <taxon>Candidatus Tenderia</taxon>
    </lineage>
</organism>
<dbReference type="KEGG" id="tee:Tel_08270"/>
<keyword evidence="5 7" id="KW-1133">Transmembrane helix</keyword>
<comment type="subcellular location">
    <subcellularLocation>
        <location evidence="1">Cell membrane</location>
        <topology evidence="1">Multi-pass membrane protein</topology>
    </subcellularLocation>
</comment>
<dbReference type="InterPro" id="IPR007182">
    <property type="entry name" value="MnhB"/>
</dbReference>
<feature type="transmembrane region" description="Helical" evidence="7">
    <location>
        <begin position="12"/>
        <end position="34"/>
    </location>
</feature>
<evidence type="ECO:0000259" key="8">
    <source>
        <dbReference type="Pfam" id="PF04039"/>
    </source>
</evidence>
<dbReference type="EMBL" id="CP013099">
    <property type="protein sequence ID" value="ALP53151.1"/>
    <property type="molecule type" value="Genomic_DNA"/>
</dbReference>
<evidence type="ECO:0000259" key="9">
    <source>
        <dbReference type="Pfam" id="PF20501"/>
    </source>
</evidence>
<feature type="transmembrane region" description="Helical" evidence="7">
    <location>
        <begin position="199"/>
        <end position="224"/>
    </location>
</feature>
<evidence type="ECO:0000256" key="7">
    <source>
        <dbReference type="SAM" id="Phobius"/>
    </source>
</evidence>
<keyword evidence="11" id="KW-1185">Reference proteome</keyword>
<dbReference type="GO" id="GO:0005886">
    <property type="term" value="C:plasma membrane"/>
    <property type="evidence" value="ECO:0007669"/>
    <property type="project" value="UniProtKB-SubCell"/>
</dbReference>
<dbReference type="Proteomes" id="UP000055136">
    <property type="component" value="Chromosome"/>
</dbReference>
<evidence type="ECO:0000256" key="4">
    <source>
        <dbReference type="ARBA" id="ARBA00022692"/>
    </source>
</evidence>
<dbReference type="InterPro" id="IPR046806">
    <property type="entry name" value="MrpA_C/MbhE"/>
</dbReference>
<accession>A0A0S2TDC7</accession>
<dbReference type="PANTHER" id="PTHR33932">
    <property type="entry name" value="NA(+)/H(+) ANTIPORTER SUBUNIT B"/>
    <property type="match status" value="1"/>
</dbReference>
<evidence type="ECO:0000313" key="11">
    <source>
        <dbReference type="Proteomes" id="UP000055136"/>
    </source>
</evidence>
<dbReference type="Pfam" id="PF20501">
    <property type="entry name" value="MbhE"/>
    <property type="match status" value="1"/>
</dbReference>
<protein>
    <submittedName>
        <fullName evidence="10">Uncharacterized protein</fullName>
    </submittedName>
</protein>
<keyword evidence="4 7" id="KW-0812">Transmembrane</keyword>
<keyword evidence="3" id="KW-1003">Cell membrane</keyword>
<evidence type="ECO:0000256" key="6">
    <source>
        <dbReference type="ARBA" id="ARBA00023136"/>
    </source>
</evidence>
<feature type="domain" description="Na+/H+ antiporter MnhB subunit-related protein" evidence="8">
    <location>
        <begin position="104"/>
        <end position="209"/>
    </location>
</feature>
<feature type="transmembrane region" description="Helical" evidence="7">
    <location>
        <begin position="134"/>
        <end position="156"/>
    </location>
</feature>
<proteinExistence type="inferred from homology"/>
<evidence type="ECO:0000256" key="2">
    <source>
        <dbReference type="ARBA" id="ARBA00009425"/>
    </source>
</evidence>
<feature type="transmembrane region" description="Helical" evidence="7">
    <location>
        <begin position="111"/>
        <end position="128"/>
    </location>
</feature>
<evidence type="ECO:0000256" key="1">
    <source>
        <dbReference type="ARBA" id="ARBA00004651"/>
    </source>
</evidence>
<sequence length="247" mass="26733">MRLDEAPLPQRRWLQPLIIATLTLVAAALIWAVFTMPDAARPARQLAFERLSESGVSNPVTAVLLNFRAYDTLLEISVLLLALTAVWAVGRVQPPLPPADANFMLKSTARLLTPVLILVSGYLLWTGAKTPGGAFQAGSVLAAALLLQLFAGQLSLRLAHWSMASWRWLTALGLMVFVLVALAMALAGRHLLEYSPAGAGRWILLIETALTVSIAAMLTGLFLGCEPPALLRHRPGIDTRAREQTDE</sequence>
<dbReference type="Pfam" id="PF04039">
    <property type="entry name" value="MnhB"/>
    <property type="match status" value="1"/>
</dbReference>
<dbReference type="STRING" id="1748243.Tel_08270"/>
<feature type="transmembrane region" description="Helical" evidence="7">
    <location>
        <begin position="72"/>
        <end position="90"/>
    </location>
</feature>
<dbReference type="PANTHER" id="PTHR33932:SF4">
    <property type="entry name" value="NA(+)_H(+) ANTIPORTER SUBUNIT B"/>
    <property type="match status" value="1"/>
</dbReference>
<dbReference type="AlphaFoldDB" id="A0A0S2TDC7"/>